<gene>
    <name evidence="2" type="ORF">GKE10_00360</name>
</gene>
<evidence type="ECO:0000313" key="3">
    <source>
        <dbReference type="Proteomes" id="UP000462091"/>
    </source>
</evidence>
<reference evidence="2 3" key="1">
    <citation type="journal article" date="2019" name="Nat. Med.">
        <title>A library of human gut bacterial isolates paired with longitudinal multiomics data enables mechanistic microbiome research.</title>
        <authorList>
            <person name="Poyet M."/>
            <person name="Groussin M."/>
            <person name="Gibbons S.M."/>
            <person name="Avila-Pacheco J."/>
            <person name="Jiang X."/>
            <person name="Kearney S.M."/>
            <person name="Perrotta A.R."/>
            <person name="Berdy B."/>
            <person name="Zhao S."/>
            <person name="Lieberman T.D."/>
            <person name="Swanson P.K."/>
            <person name="Smith M."/>
            <person name="Roesemann S."/>
            <person name="Alexander J.E."/>
            <person name="Rich S.A."/>
            <person name="Livny J."/>
            <person name="Vlamakis H."/>
            <person name="Clish C."/>
            <person name="Bullock K."/>
            <person name="Deik A."/>
            <person name="Scott J."/>
            <person name="Pierce K.A."/>
            <person name="Xavier R.J."/>
            <person name="Alm E.J."/>
        </authorList>
    </citation>
    <scope>NUCLEOTIDE SEQUENCE [LARGE SCALE GENOMIC DNA]</scope>
    <source>
        <strain evidence="2 3">BIOML-B1</strain>
    </source>
</reference>
<name>A0A844D6B7_9FIRM</name>
<evidence type="ECO:0000259" key="1">
    <source>
        <dbReference type="PROSITE" id="PS50878"/>
    </source>
</evidence>
<dbReference type="InterPro" id="IPR051083">
    <property type="entry name" value="GrpII_Intron_Splice-Mob/Def"/>
</dbReference>
<accession>A0A844D6B7</accession>
<sequence>MQEEEIIIGFDALYNSEGKCAKGVCRKASVGRFHLFRMDEILKLQKELATGTYKARPTIKVRITYPKPRTAVANGFRDRVYQRSLNDNAVYPAMTRSFIRQNAACQTGKGTDWARKQVKLMMEREYRQHGADGYVLLVDIRHYYDTMPHDVANRCFERHLPPSVHNRVREVLDRQYTGEAGYNPGSQMVQLAGISVPDPIDHYIKERLRAKKYVRFMDDSLIIHHDKARLEEWREAIRARYAADGMELHPTKTKIVRLKDGFRFLGFIYRLTPAGKVVMTVDPQNVKAERKRLFRLAQLIKAGEKPASALYEQYGSWKAHAAKGNSQQLLQRMDQYVKTLLEGITT</sequence>
<dbReference type="PROSITE" id="PS50878">
    <property type="entry name" value="RT_POL"/>
    <property type="match status" value="1"/>
</dbReference>
<dbReference type="SUPFAM" id="SSF56672">
    <property type="entry name" value="DNA/RNA polymerases"/>
    <property type="match status" value="1"/>
</dbReference>
<dbReference type="Proteomes" id="UP000462091">
    <property type="component" value="Unassembled WGS sequence"/>
</dbReference>
<comment type="caution">
    <text evidence="2">The sequence shown here is derived from an EMBL/GenBank/DDBJ whole genome shotgun (WGS) entry which is preliminary data.</text>
</comment>
<evidence type="ECO:0000313" key="2">
    <source>
        <dbReference type="EMBL" id="MSC50386.1"/>
    </source>
</evidence>
<dbReference type="InterPro" id="IPR043502">
    <property type="entry name" value="DNA/RNA_pol_sf"/>
</dbReference>
<dbReference type="PANTHER" id="PTHR34047:SF8">
    <property type="entry name" value="PROTEIN YKFC"/>
    <property type="match status" value="1"/>
</dbReference>
<dbReference type="PANTHER" id="PTHR34047">
    <property type="entry name" value="NUCLEAR INTRON MATURASE 1, MITOCHONDRIAL-RELATED"/>
    <property type="match status" value="1"/>
</dbReference>
<dbReference type="Pfam" id="PF00078">
    <property type="entry name" value="RVT_1"/>
    <property type="match status" value="1"/>
</dbReference>
<feature type="domain" description="Reverse transcriptase" evidence="1">
    <location>
        <begin position="1"/>
        <end position="269"/>
    </location>
</feature>
<proteinExistence type="predicted"/>
<dbReference type="CDD" id="cd01646">
    <property type="entry name" value="RT_Bac_retron_I"/>
    <property type="match status" value="1"/>
</dbReference>
<organism evidence="2 3">
    <name type="scientific">Faecalibacterium prausnitzii</name>
    <dbReference type="NCBI Taxonomy" id="853"/>
    <lineage>
        <taxon>Bacteria</taxon>
        <taxon>Bacillati</taxon>
        <taxon>Bacillota</taxon>
        <taxon>Clostridia</taxon>
        <taxon>Eubacteriales</taxon>
        <taxon>Oscillospiraceae</taxon>
        <taxon>Faecalibacterium</taxon>
    </lineage>
</organism>
<dbReference type="AlphaFoldDB" id="A0A844D6B7"/>
<dbReference type="InterPro" id="IPR000477">
    <property type="entry name" value="RT_dom"/>
</dbReference>
<dbReference type="EMBL" id="WKQM01000001">
    <property type="protein sequence ID" value="MSC50386.1"/>
    <property type="molecule type" value="Genomic_DNA"/>
</dbReference>
<protein>
    <recommendedName>
        <fullName evidence="1">Reverse transcriptase domain-containing protein</fullName>
    </recommendedName>
</protein>